<dbReference type="Proteomes" id="UP000309128">
    <property type="component" value="Unassembled WGS sequence"/>
</dbReference>
<accession>A0A5S4EUX9</accession>
<protein>
    <submittedName>
        <fullName evidence="2">Uncharacterized protein</fullName>
    </submittedName>
</protein>
<organism evidence="2 3">
    <name type="scientific">Nonomuraea turkmeniaca</name>
    <dbReference type="NCBI Taxonomy" id="103838"/>
    <lineage>
        <taxon>Bacteria</taxon>
        <taxon>Bacillati</taxon>
        <taxon>Actinomycetota</taxon>
        <taxon>Actinomycetes</taxon>
        <taxon>Streptosporangiales</taxon>
        <taxon>Streptosporangiaceae</taxon>
        <taxon>Nonomuraea</taxon>
    </lineage>
</organism>
<feature type="compositionally biased region" description="Gly residues" evidence="1">
    <location>
        <begin position="32"/>
        <end position="52"/>
    </location>
</feature>
<feature type="region of interest" description="Disordered" evidence="1">
    <location>
        <begin position="1"/>
        <end position="75"/>
    </location>
</feature>
<comment type="caution">
    <text evidence="2">The sequence shown here is derived from an EMBL/GenBank/DDBJ whole genome shotgun (WGS) entry which is preliminary data.</text>
</comment>
<gene>
    <name evidence="2" type="ORF">ETD86_53495</name>
</gene>
<sequence>MVRGRGPDRASGVAHGGRRAAGRGRGGRDRPGPGGAGPAGGGGAGRGRGRAGAPGFRADRRAWRAGGVGIVRRTA</sequence>
<dbReference type="EMBL" id="VCKY01000455">
    <property type="protein sequence ID" value="TMR04778.1"/>
    <property type="molecule type" value="Genomic_DNA"/>
</dbReference>
<keyword evidence="3" id="KW-1185">Reference proteome</keyword>
<name>A0A5S4EUX9_9ACTN</name>
<dbReference type="AlphaFoldDB" id="A0A5S4EUX9"/>
<evidence type="ECO:0000256" key="1">
    <source>
        <dbReference type="SAM" id="MobiDB-lite"/>
    </source>
</evidence>
<reference evidence="2 3" key="1">
    <citation type="submission" date="2019-05" db="EMBL/GenBank/DDBJ databases">
        <title>Draft genome sequence of Nonomuraea turkmeniaca DSM 43926.</title>
        <authorList>
            <person name="Saricaoglu S."/>
            <person name="Isik K."/>
        </authorList>
    </citation>
    <scope>NUCLEOTIDE SEQUENCE [LARGE SCALE GENOMIC DNA]</scope>
    <source>
        <strain evidence="2 3">DSM 43926</strain>
    </source>
</reference>
<evidence type="ECO:0000313" key="2">
    <source>
        <dbReference type="EMBL" id="TMR04778.1"/>
    </source>
</evidence>
<proteinExistence type="predicted"/>
<evidence type="ECO:0000313" key="3">
    <source>
        <dbReference type="Proteomes" id="UP000309128"/>
    </source>
</evidence>